<name>A0ABM7IIB4_9MYCO</name>
<gene>
    <name evidence="1" type="ORF">MAUB_42550</name>
</gene>
<sequence length="183" mass="20166">MAVDPKLLAELLKTPETEDVTQSPIVSDLIKDPANADGLVSSLDADAALEVRNARLILCEFDSRAIRALFTGVSSAKANGRQQRLQVLWTLLATESPSTIRESLRGVKDRLNLLLDDRASLPDVGPDYIEQDVRGRLCDLTYIVVQQLLSPTFDQSLFRSLDNAGRDREITTLKRSDLSDAVS</sequence>
<dbReference type="RefSeq" id="WP_138228786.1">
    <property type="nucleotide sequence ID" value="NZ_AP022577.1"/>
</dbReference>
<accession>A0ABM7IIB4</accession>
<keyword evidence="2" id="KW-1185">Reference proteome</keyword>
<dbReference type="Proteomes" id="UP000465609">
    <property type="component" value="Chromosome"/>
</dbReference>
<dbReference type="EMBL" id="AP022577">
    <property type="protein sequence ID" value="BBX86382.1"/>
    <property type="molecule type" value="Genomic_DNA"/>
</dbReference>
<proteinExistence type="predicted"/>
<protein>
    <submittedName>
        <fullName evidence="1">Uncharacterized protein</fullName>
    </submittedName>
</protein>
<evidence type="ECO:0000313" key="2">
    <source>
        <dbReference type="Proteomes" id="UP000465609"/>
    </source>
</evidence>
<organism evidence="1 2">
    <name type="scientific">Mycolicibacterium aubagnense</name>
    <dbReference type="NCBI Taxonomy" id="319707"/>
    <lineage>
        <taxon>Bacteria</taxon>
        <taxon>Bacillati</taxon>
        <taxon>Actinomycetota</taxon>
        <taxon>Actinomycetes</taxon>
        <taxon>Mycobacteriales</taxon>
        <taxon>Mycobacteriaceae</taxon>
        <taxon>Mycolicibacterium</taxon>
    </lineage>
</organism>
<evidence type="ECO:0000313" key="1">
    <source>
        <dbReference type="EMBL" id="BBX86382.1"/>
    </source>
</evidence>
<reference evidence="1 2" key="1">
    <citation type="journal article" date="2019" name="Emerg. Microbes Infect.">
        <title>Comprehensive subspecies identification of 175 nontuberculous mycobacteria species based on 7547 genomic profiles.</title>
        <authorList>
            <person name="Matsumoto Y."/>
            <person name="Kinjo T."/>
            <person name="Motooka D."/>
            <person name="Nabeya D."/>
            <person name="Jung N."/>
            <person name="Uechi K."/>
            <person name="Horii T."/>
            <person name="Iida T."/>
            <person name="Fujita J."/>
            <person name="Nakamura S."/>
        </authorList>
    </citation>
    <scope>NUCLEOTIDE SEQUENCE [LARGE SCALE GENOMIC DNA]</scope>
    <source>
        <strain evidence="1 2">JCM 15296</strain>
    </source>
</reference>